<dbReference type="PROSITE" id="PS00086">
    <property type="entry name" value="CYTOCHROME_P450"/>
    <property type="match status" value="1"/>
</dbReference>
<evidence type="ECO:0000313" key="12">
    <source>
        <dbReference type="Proteomes" id="UP000050502"/>
    </source>
</evidence>
<keyword evidence="4 8" id="KW-0560">Oxidoreductase</keyword>
<keyword evidence="2 7" id="KW-0349">Heme</keyword>
<keyword evidence="6 8" id="KW-0503">Monooxygenase</keyword>
<dbReference type="CDD" id="cd20620">
    <property type="entry name" value="CYP132-like"/>
    <property type="match status" value="1"/>
</dbReference>
<reference evidence="11" key="3">
    <citation type="submission" date="2015-08" db="EMBL/GenBank/DDBJ databases">
        <title>Draft Genome Sequence of a Heterotrophic Facultative Anaerobic Bacterium Ardenticatena maritima Strain 110S.</title>
        <authorList>
            <person name="Kawaichi S."/>
            <person name="Yoshida T."/>
            <person name="Sako Y."/>
            <person name="Nakamura R."/>
        </authorList>
    </citation>
    <scope>NUCLEOTIDE SEQUENCE [LARGE SCALE GENOMIC DNA]</scope>
    <source>
        <strain evidence="11">110S</strain>
    </source>
</reference>
<dbReference type="PATRIC" id="fig|872965.6.peg.271"/>
<dbReference type="InterPro" id="IPR001128">
    <property type="entry name" value="Cyt_P450"/>
</dbReference>
<dbReference type="STRING" id="872965.SE16_01625"/>
<dbReference type="PANTHER" id="PTHR24291">
    <property type="entry name" value="CYTOCHROME P450 FAMILY 4"/>
    <property type="match status" value="1"/>
</dbReference>
<dbReference type="Pfam" id="PF00067">
    <property type="entry name" value="p450"/>
    <property type="match status" value="1"/>
</dbReference>
<dbReference type="InterPro" id="IPR002401">
    <property type="entry name" value="Cyt_P450_E_grp-I"/>
</dbReference>
<dbReference type="EMBL" id="LGKN01000003">
    <property type="protein sequence ID" value="KPL89226.1"/>
    <property type="molecule type" value="Genomic_DNA"/>
</dbReference>
<dbReference type="Gene3D" id="1.10.630.10">
    <property type="entry name" value="Cytochrome P450"/>
    <property type="match status" value="1"/>
</dbReference>
<evidence type="ECO:0008006" key="13">
    <source>
        <dbReference type="Google" id="ProtNLM"/>
    </source>
</evidence>
<dbReference type="RefSeq" id="WP_054492799.1">
    <property type="nucleotide sequence ID" value="NZ_BBZA01000089.1"/>
</dbReference>
<dbReference type="Proteomes" id="UP000050502">
    <property type="component" value="Unassembled WGS sequence"/>
</dbReference>
<evidence type="ECO:0000256" key="8">
    <source>
        <dbReference type="RuleBase" id="RU000461"/>
    </source>
</evidence>
<evidence type="ECO:0000313" key="10">
    <source>
        <dbReference type="EMBL" id="KPL89226.1"/>
    </source>
</evidence>
<keyword evidence="5 7" id="KW-0408">Iron</keyword>
<evidence type="ECO:0000313" key="9">
    <source>
        <dbReference type="EMBL" id="GAP62918.1"/>
    </source>
</evidence>
<organism evidence="9 11">
    <name type="scientific">Ardenticatena maritima</name>
    <dbReference type="NCBI Taxonomy" id="872965"/>
    <lineage>
        <taxon>Bacteria</taxon>
        <taxon>Bacillati</taxon>
        <taxon>Chloroflexota</taxon>
        <taxon>Ardenticatenia</taxon>
        <taxon>Ardenticatenales</taxon>
        <taxon>Ardenticatenaceae</taxon>
        <taxon>Ardenticatena</taxon>
    </lineage>
</organism>
<reference evidence="10 12" key="2">
    <citation type="submission" date="2015-07" db="EMBL/GenBank/DDBJ databases">
        <title>Whole genome sequence of Ardenticatena maritima DSM 23922.</title>
        <authorList>
            <person name="Hemp J."/>
            <person name="Ward L.M."/>
            <person name="Pace L.A."/>
            <person name="Fischer W.W."/>
        </authorList>
    </citation>
    <scope>NUCLEOTIDE SEQUENCE [LARGE SCALE GENOMIC DNA]</scope>
    <source>
        <strain evidence="10 12">110S</strain>
    </source>
</reference>
<accession>A0A0M9UCG3</accession>
<evidence type="ECO:0000256" key="3">
    <source>
        <dbReference type="ARBA" id="ARBA00022723"/>
    </source>
</evidence>
<keyword evidence="3 7" id="KW-0479">Metal-binding</keyword>
<evidence type="ECO:0000256" key="2">
    <source>
        <dbReference type="ARBA" id="ARBA00022617"/>
    </source>
</evidence>
<dbReference type="FunCoup" id="A0A0M9UCG3">
    <property type="interactions" value="189"/>
</dbReference>
<dbReference type="SUPFAM" id="SSF48264">
    <property type="entry name" value="Cytochrome P450"/>
    <property type="match status" value="1"/>
</dbReference>
<protein>
    <recommendedName>
        <fullName evidence="13">Cytochrome P450</fullName>
    </recommendedName>
</protein>
<dbReference type="InParanoid" id="A0A0M9UCG3"/>
<dbReference type="OrthoDB" id="140159at2"/>
<evidence type="ECO:0000313" key="11">
    <source>
        <dbReference type="Proteomes" id="UP000037784"/>
    </source>
</evidence>
<dbReference type="GO" id="GO:0004497">
    <property type="term" value="F:monooxygenase activity"/>
    <property type="evidence" value="ECO:0007669"/>
    <property type="project" value="UniProtKB-KW"/>
</dbReference>
<keyword evidence="11" id="KW-1185">Reference proteome</keyword>
<evidence type="ECO:0000256" key="4">
    <source>
        <dbReference type="ARBA" id="ARBA00023002"/>
    </source>
</evidence>
<dbReference type="GO" id="GO:0005506">
    <property type="term" value="F:iron ion binding"/>
    <property type="evidence" value="ECO:0007669"/>
    <property type="project" value="InterPro"/>
</dbReference>
<sequence>MSVRHAKPTGLQPPVVKLSWWKGDFRQFARHRTRALLETFAQHGDIVAIQFPGRTITLVAHPDGVQHILRDNHQNYVKSEAYQRIALVLGQGLITAEGEHWRRQRHLIQPIFTPRHVQQFADTMRTHIRAFMATWDTLEENQPLDIAQEMMRLTLDIIADTMFGVDVGDAAATIRAALDEILAFAHTRMPMAIYPERWIPTPAGRRFERAVAALDEIVYGIIEQRRRANQPREDLLGLLMRARYEDDGTFMDDTMLRDEVMTIFLAGHETTATALTWTWMLLSQHPDVRRRLYAELDEVLGGRLPTWEDIPKLRYTEAVIKESLRLYPPAWVVGRQAREEDCIMGYHIPAGGFVITSAYVTHRHPAFWDNPEGFDPERWLDETRQPAHRFAYFPFGGGPRICIGKHFAMQEIMLILASLAQHYELNLVPGHPIALWPSVTLRPAHGMLMTISKRPR</sequence>
<gene>
    <name evidence="9" type="ORF">ARMA_1341</name>
    <name evidence="10" type="ORF">SE16_01625</name>
</gene>
<evidence type="ECO:0000256" key="1">
    <source>
        <dbReference type="ARBA" id="ARBA00010617"/>
    </source>
</evidence>
<dbReference type="EMBL" id="BBZA01000089">
    <property type="protein sequence ID" value="GAP62918.1"/>
    <property type="molecule type" value="Genomic_DNA"/>
</dbReference>
<dbReference type="Proteomes" id="UP000037784">
    <property type="component" value="Unassembled WGS sequence"/>
</dbReference>
<proteinExistence type="inferred from homology"/>
<evidence type="ECO:0000256" key="7">
    <source>
        <dbReference type="PIRSR" id="PIRSR602401-1"/>
    </source>
</evidence>
<evidence type="ECO:0000256" key="5">
    <source>
        <dbReference type="ARBA" id="ARBA00023004"/>
    </source>
</evidence>
<dbReference type="InterPro" id="IPR036396">
    <property type="entry name" value="Cyt_P450_sf"/>
</dbReference>
<dbReference type="PANTHER" id="PTHR24291:SF50">
    <property type="entry name" value="BIFUNCTIONAL ALBAFLAVENONE MONOOXYGENASE_TERPENE SYNTHASE"/>
    <property type="match status" value="1"/>
</dbReference>
<dbReference type="InterPro" id="IPR017972">
    <property type="entry name" value="Cyt_P450_CS"/>
</dbReference>
<dbReference type="PRINTS" id="PR00463">
    <property type="entry name" value="EP450I"/>
</dbReference>
<feature type="binding site" description="axial binding residue" evidence="7">
    <location>
        <position position="402"/>
    </location>
    <ligand>
        <name>heme</name>
        <dbReference type="ChEBI" id="CHEBI:30413"/>
    </ligand>
    <ligandPart>
        <name>Fe</name>
        <dbReference type="ChEBI" id="CHEBI:18248"/>
    </ligandPart>
</feature>
<dbReference type="InterPro" id="IPR050196">
    <property type="entry name" value="Cytochrome_P450_Monoox"/>
</dbReference>
<evidence type="ECO:0000256" key="6">
    <source>
        <dbReference type="ARBA" id="ARBA00023033"/>
    </source>
</evidence>
<dbReference type="GO" id="GO:0020037">
    <property type="term" value="F:heme binding"/>
    <property type="evidence" value="ECO:0007669"/>
    <property type="project" value="InterPro"/>
</dbReference>
<reference evidence="9 11" key="1">
    <citation type="journal article" date="2015" name="Genome Announc.">
        <title>Draft Genome Sequence of a Heterotrophic Facultative Anaerobic Thermophilic Bacterium, Ardenticatena maritima Strain 110ST.</title>
        <authorList>
            <person name="Kawaichi S."/>
            <person name="Yoshida T."/>
            <person name="Sako Y."/>
            <person name="Nakamura R."/>
        </authorList>
    </citation>
    <scope>NUCLEOTIDE SEQUENCE [LARGE SCALE GENOMIC DNA]</scope>
    <source>
        <strain evidence="9 11">110S</strain>
    </source>
</reference>
<dbReference type="AlphaFoldDB" id="A0A0M9UCG3"/>
<comment type="caution">
    <text evidence="9">The sequence shown here is derived from an EMBL/GenBank/DDBJ whole genome shotgun (WGS) entry which is preliminary data.</text>
</comment>
<name>A0A0M9UCG3_9CHLR</name>
<dbReference type="GO" id="GO:0016705">
    <property type="term" value="F:oxidoreductase activity, acting on paired donors, with incorporation or reduction of molecular oxygen"/>
    <property type="evidence" value="ECO:0007669"/>
    <property type="project" value="InterPro"/>
</dbReference>
<dbReference type="PRINTS" id="PR00385">
    <property type="entry name" value="P450"/>
</dbReference>
<comment type="similarity">
    <text evidence="1 8">Belongs to the cytochrome P450 family.</text>
</comment>
<comment type="cofactor">
    <cofactor evidence="7">
        <name>heme</name>
        <dbReference type="ChEBI" id="CHEBI:30413"/>
    </cofactor>
</comment>